<dbReference type="PROSITE" id="PS50943">
    <property type="entry name" value="HTH_CROC1"/>
    <property type="match status" value="1"/>
</dbReference>
<feature type="domain" description="HTH cro/C1-type" evidence="1">
    <location>
        <begin position="14"/>
        <end position="40"/>
    </location>
</feature>
<evidence type="ECO:0000259" key="1">
    <source>
        <dbReference type="PROSITE" id="PS50943"/>
    </source>
</evidence>
<dbReference type="GO" id="GO:0003700">
    <property type="term" value="F:DNA-binding transcription factor activity"/>
    <property type="evidence" value="ECO:0007669"/>
    <property type="project" value="InterPro"/>
</dbReference>
<name>A0A662DHR7_UNCAE</name>
<reference evidence="2 3" key="1">
    <citation type="submission" date="2018-06" db="EMBL/GenBank/DDBJ databases">
        <title>Extensive metabolic versatility and redundancy in microbially diverse, dynamic hydrothermal sediments.</title>
        <authorList>
            <person name="Dombrowski N."/>
            <person name="Teske A."/>
            <person name="Baker B.J."/>
        </authorList>
    </citation>
    <scope>NUCLEOTIDE SEQUENCE [LARGE SCALE GENOMIC DNA]</scope>
    <source>
        <strain evidence="2">B3_G15</strain>
    </source>
</reference>
<evidence type="ECO:0000313" key="3">
    <source>
        <dbReference type="Proteomes" id="UP000280417"/>
    </source>
</evidence>
<dbReference type="InterPro" id="IPR036390">
    <property type="entry name" value="WH_DNA-bd_sf"/>
</dbReference>
<dbReference type="Proteomes" id="UP000280417">
    <property type="component" value="Unassembled WGS sequence"/>
</dbReference>
<sequence length="178" mass="20594">MDGKEITDRELKIIEEIAKNRGITQRELSRKAGISLGMVNISLKRLIRKGYVKVKGMNKRSLEYILTPKGFSEKAKKSYRYFLNTLDSLKKMKEKIQSLILTEYTKGARNFVILGDGELADIVEMSLKSLAFDDVKYKRVKDKGQIKEKNCVVLSTQEKYRKIPQVKNWIRIMDKITG</sequence>
<dbReference type="EMBL" id="QMQA01000094">
    <property type="protein sequence ID" value="RLE13466.1"/>
    <property type="molecule type" value="Genomic_DNA"/>
</dbReference>
<dbReference type="SMART" id="SM00347">
    <property type="entry name" value="HTH_MARR"/>
    <property type="match status" value="1"/>
</dbReference>
<organism evidence="2 3">
    <name type="scientific">Aerophobetes bacterium</name>
    <dbReference type="NCBI Taxonomy" id="2030807"/>
    <lineage>
        <taxon>Bacteria</taxon>
        <taxon>Candidatus Aerophobota</taxon>
    </lineage>
</organism>
<accession>A0A662DHR7</accession>
<dbReference type="InterPro" id="IPR036388">
    <property type="entry name" value="WH-like_DNA-bd_sf"/>
</dbReference>
<dbReference type="SUPFAM" id="SSF46785">
    <property type="entry name" value="Winged helix' DNA-binding domain"/>
    <property type="match status" value="1"/>
</dbReference>
<dbReference type="AlphaFoldDB" id="A0A662DHR7"/>
<protein>
    <submittedName>
        <fullName evidence="2">MarR family transcriptional regulator</fullName>
    </submittedName>
</protein>
<proteinExistence type="predicted"/>
<dbReference type="InterPro" id="IPR001387">
    <property type="entry name" value="Cro/C1-type_HTH"/>
</dbReference>
<dbReference type="Gene3D" id="1.10.10.10">
    <property type="entry name" value="Winged helix-like DNA-binding domain superfamily/Winged helix DNA-binding domain"/>
    <property type="match status" value="1"/>
</dbReference>
<dbReference type="InterPro" id="IPR000835">
    <property type="entry name" value="HTH_MarR-typ"/>
</dbReference>
<comment type="caution">
    <text evidence="2">The sequence shown here is derived from an EMBL/GenBank/DDBJ whole genome shotgun (WGS) entry which is preliminary data.</text>
</comment>
<dbReference type="Pfam" id="PF13412">
    <property type="entry name" value="HTH_24"/>
    <property type="match status" value="1"/>
</dbReference>
<evidence type="ECO:0000313" key="2">
    <source>
        <dbReference type="EMBL" id="RLE13466.1"/>
    </source>
</evidence>
<gene>
    <name evidence="2" type="ORF">DRJ04_04255</name>
</gene>